<dbReference type="GO" id="GO:0005524">
    <property type="term" value="F:ATP binding"/>
    <property type="evidence" value="ECO:0007669"/>
    <property type="project" value="UniProtKB-KW"/>
</dbReference>
<dbReference type="SUPFAM" id="SSF48403">
    <property type="entry name" value="Ankyrin repeat"/>
    <property type="match status" value="1"/>
</dbReference>
<dbReference type="GO" id="GO:0044539">
    <property type="term" value="P:long-chain fatty acid import into cell"/>
    <property type="evidence" value="ECO:0007669"/>
    <property type="project" value="TreeGrafter"/>
</dbReference>
<evidence type="ECO:0000256" key="1">
    <source>
        <dbReference type="ARBA" id="ARBA00006432"/>
    </source>
</evidence>
<dbReference type="Gene3D" id="1.25.40.20">
    <property type="entry name" value="Ankyrin repeat-containing domain"/>
    <property type="match status" value="1"/>
</dbReference>
<reference evidence="10 11" key="1">
    <citation type="submission" date="2018-04" db="EMBL/GenBank/DDBJ databases">
        <title>The genome of golden apple snail Pomacea canaliculata provides insight into stress tolerance and invasive adaptation.</title>
        <authorList>
            <person name="Liu C."/>
            <person name="Liu B."/>
            <person name="Ren Y."/>
            <person name="Zhang Y."/>
            <person name="Wang H."/>
            <person name="Li S."/>
            <person name="Jiang F."/>
            <person name="Yin L."/>
            <person name="Zhang G."/>
            <person name="Qian W."/>
            <person name="Fan W."/>
        </authorList>
    </citation>
    <scope>NUCLEOTIDE SEQUENCE [LARGE SCALE GENOMIC DNA]</scope>
    <source>
        <strain evidence="10">SZHN2017</strain>
        <tissue evidence="10">Muscle</tissue>
    </source>
</reference>
<evidence type="ECO:0000256" key="2">
    <source>
        <dbReference type="ARBA" id="ARBA00022598"/>
    </source>
</evidence>
<dbReference type="STRING" id="400727.A0A2T7NLP9"/>
<sequence length="292" mass="31877">MGTFSLSPSFVGLETERRLVSAASVGDVSTVRKLLRKKVNPDVRDEFGYTAISKASAGGHTEVVRMLLDAGANLNLTVAAMVTPLHSAAADGNMPEIEEVREVPEIPDYAIAAGAGKTKKKKSGRWPGMLGSLSTCVCRSGVTMDTQRCLRDSSSDGRMEVRFSCRENIAKGFQERVKKHPSKLCFIFEDQTWTYQQVEEHANRVANYFHDAGFRKGDVVSVFMENSPQTIFFWMGLSKIGVVSALINFNLRLETLAHSINAAESKALIFGGEMSEGKVASIWGIVASNTES</sequence>
<dbReference type="OrthoDB" id="6235521at2759"/>
<dbReference type="Pfam" id="PF12796">
    <property type="entry name" value="Ank_2"/>
    <property type="match status" value="1"/>
</dbReference>
<dbReference type="AlphaFoldDB" id="A0A2T7NLP9"/>
<feature type="repeat" description="ANK" evidence="8">
    <location>
        <begin position="47"/>
        <end position="79"/>
    </location>
</feature>
<dbReference type="PANTHER" id="PTHR43107">
    <property type="entry name" value="LONG-CHAIN FATTY ACID TRANSPORT PROTEIN"/>
    <property type="match status" value="1"/>
</dbReference>
<dbReference type="PROSITE" id="PS50088">
    <property type="entry name" value="ANK_REPEAT"/>
    <property type="match status" value="1"/>
</dbReference>
<dbReference type="GO" id="GO:0004467">
    <property type="term" value="F:long-chain fatty acid-CoA ligase activity"/>
    <property type="evidence" value="ECO:0007669"/>
    <property type="project" value="TreeGrafter"/>
</dbReference>
<dbReference type="InterPro" id="IPR042099">
    <property type="entry name" value="ANL_N_sf"/>
</dbReference>
<feature type="domain" description="AMP-dependent synthetase/ligase" evidence="9">
    <location>
        <begin position="173"/>
        <end position="270"/>
    </location>
</feature>
<gene>
    <name evidence="10" type="ORF">C0Q70_17889</name>
</gene>
<dbReference type="GO" id="GO:0005324">
    <property type="term" value="F:long-chain fatty acid transmembrane transporter activity"/>
    <property type="evidence" value="ECO:0007669"/>
    <property type="project" value="TreeGrafter"/>
</dbReference>
<dbReference type="SMART" id="SM00248">
    <property type="entry name" value="ANK"/>
    <property type="match status" value="2"/>
</dbReference>
<dbReference type="PANTHER" id="PTHR43107:SF15">
    <property type="entry name" value="FATTY ACID TRANSPORT PROTEIN 3, ISOFORM A"/>
    <property type="match status" value="1"/>
</dbReference>
<dbReference type="GO" id="GO:0005886">
    <property type="term" value="C:plasma membrane"/>
    <property type="evidence" value="ECO:0007669"/>
    <property type="project" value="TreeGrafter"/>
</dbReference>
<dbReference type="InterPro" id="IPR002110">
    <property type="entry name" value="Ankyrin_rpt"/>
</dbReference>
<comment type="catalytic activity">
    <reaction evidence="7">
        <text>tetracosanoate + ATP + CoA = tetracosanoyl-CoA + AMP + diphosphate</text>
        <dbReference type="Rhea" id="RHEA:33639"/>
        <dbReference type="ChEBI" id="CHEBI:30616"/>
        <dbReference type="ChEBI" id="CHEBI:31014"/>
        <dbReference type="ChEBI" id="CHEBI:33019"/>
        <dbReference type="ChEBI" id="CHEBI:57287"/>
        <dbReference type="ChEBI" id="CHEBI:65052"/>
        <dbReference type="ChEBI" id="CHEBI:456215"/>
    </reaction>
    <physiologicalReaction direction="left-to-right" evidence="7">
        <dbReference type="Rhea" id="RHEA:33640"/>
    </physiologicalReaction>
</comment>
<comment type="caution">
    <text evidence="10">The sequence shown here is derived from an EMBL/GenBank/DDBJ whole genome shotgun (WGS) entry which is preliminary data.</text>
</comment>
<dbReference type="Pfam" id="PF00501">
    <property type="entry name" value="AMP-binding"/>
    <property type="match status" value="1"/>
</dbReference>
<evidence type="ECO:0000256" key="4">
    <source>
        <dbReference type="ARBA" id="ARBA00022840"/>
    </source>
</evidence>
<keyword evidence="4" id="KW-0067">ATP-binding</keyword>
<name>A0A2T7NLP9_POMCA</name>
<dbReference type="InterPro" id="IPR036770">
    <property type="entry name" value="Ankyrin_rpt-contain_sf"/>
</dbReference>
<evidence type="ECO:0000256" key="5">
    <source>
        <dbReference type="ARBA" id="ARBA00036527"/>
    </source>
</evidence>
<comment type="similarity">
    <text evidence="1">Belongs to the ATP-dependent AMP-binding enzyme family.</text>
</comment>
<dbReference type="Proteomes" id="UP000245119">
    <property type="component" value="Linkage Group LG11"/>
</dbReference>
<evidence type="ECO:0000259" key="9">
    <source>
        <dbReference type="Pfam" id="PF00501"/>
    </source>
</evidence>
<evidence type="ECO:0000256" key="7">
    <source>
        <dbReference type="ARBA" id="ARBA00048666"/>
    </source>
</evidence>
<organism evidence="10 11">
    <name type="scientific">Pomacea canaliculata</name>
    <name type="common">Golden apple snail</name>
    <dbReference type="NCBI Taxonomy" id="400727"/>
    <lineage>
        <taxon>Eukaryota</taxon>
        <taxon>Metazoa</taxon>
        <taxon>Spiralia</taxon>
        <taxon>Lophotrochozoa</taxon>
        <taxon>Mollusca</taxon>
        <taxon>Gastropoda</taxon>
        <taxon>Caenogastropoda</taxon>
        <taxon>Architaenioglossa</taxon>
        <taxon>Ampullarioidea</taxon>
        <taxon>Ampullariidae</taxon>
        <taxon>Pomacea</taxon>
    </lineage>
</organism>
<comment type="catalytic activity">
    <reaction evidence="5">
        <text>a very long-chain fatty acid + ATP + CoA = a very long-chain fatty acyl-CoA + AMP + diphosphate</text>
        <dbReference type="Rhea" id="RHEA:54536"/>
        <dbReference type="ChEBI" id="CHEBI:30616"/>
        <dbReference type="ChEBI" id="CHEBI:33019"/>
        <dbReference type="ChEBI" id="CHEBI:57287"/>
        <dbReference type="ChEBI" id="CHEBI:58950"/>
        <dbReference type="ChEBI" id="CHEBI:138261"/>
        <dbReference type="ChEBI" id="CHEBI:456215"/>
    </reaction>
    <physiologicalReaction direction="left-to-right" evidence="5">
        <dbReference type="Rhea" id="RHEA:54537"/>
    </physiologicalReaction>
</comment>
<evidence type="ECO:0000256" key="3">
    <source>
        <dbReference type="ARBA" id="ARBA00022741"/>
    </source>
</evidence>
<evidence type="ECO:0000313" key="10">
    <source>
        <dbReference type="EMBL" id="PVD22085.1"/>
    </source>
</evidence>
<accession>A0A2T7NLP9</accession>
<dbReference type="PROSITE" id="PS50297">
    <property type="entry name" value="ANK_REP_REGION"/>
    <property type="match status" value="1"/>
</dbReference>
<evidence type="ECO:0000313" key="11">
    <source>
        <dbReference type="Proteomes" id="UP000245119"/>
    </source>
</evidence>
<dbReference type="GO" id="GO:0005789">
    <property type="term" value="C:endoplasmic reticulum membrane"/>
    <property type="evidence" value="ECO:0007669"/>
    <property type="project" value="TreeGrafter"/>
</dbReference>
<keyword evidence="11" id="KW-1185">Reference proteome</keyword>
<proteinExistence type="inferred from homology"/>
<evidence type="ECO:0000256" key="6">
    <source>
        <dbReference type="ARBA" id="ARBA00041297"/>
    </source>
</evidence>
<dbReference type="Gene3D" id="3.40.50.12780">
    <property type="entry name" value="N-terminal domain of ligase-like"/>
    <property type="match status" value="1"/>
</dbReference>
<evidence type="ECO:0000256" key="8">
    <source>
        <dbReference type="PROSITE-ProRule" id="PRU00023"/>
    </source>
</evidence>
<dbReference type="EMBL" id="PZQS01000011">
    <property type="protein sequence ID" value="PVD22085.1"/>
    <property type="molecule type" value="Genomic_DNA"/>
</dbReference>
<keyword evidence="2" id="KW-0436">Ligase</keyword>
<protein>
    <recommendedName>
        <fullName evidence="6">Long-chain-fatty-acid--CoA ligase</fullName>
    </recommendedName>
</protein>
<dbReference type="InterPro" id="IPR000873">
    <property type="entry name" value="AMP-dep_synth/lig_dom"/>
</dbReference>
<keyword evidence="3" id="KW-0547">Nucleotide-binding</keyword>
<keyword evidence="8" id="KW-0040">ANK repeat</keyword>
<dbReference type="SUPFAM" id="SSF56801">
    <property type="entry name" value="Acetyl-CoA synthetase-like"/>
    <property type="match status" value="1"/>
</dbReference>